<sequence length="278" mass="31517">MTEKFNLKTATSLLPLMNGNESVTKQLIDAIELYDSLLDNDGKQALTNYVLKARLTESAKIRLKNVYASNALLVQDMRRFLLTTKSVASLSTQLVQIRQNNMSIEDFRRKVENLLVELTIAQADGNSEALQILRETNEKLAINAFASGLQNPELHTIIKARKKKQKKTNLGHCLIGLDGCNIYDAVDVLRCYKCNGFNRSVKTCKKTLSCPKCSKEHELKECKAQNDQWKCINCSSIQARDNLNTEQISHASWDYENCSFYKNLIRKIKSEVFGLSDL</sequence>
<evidence type="ECO:0000313" key="1">
    <source>
        <dbReference type="EMBL" id="KAJ3659809.1"/>
    </source>
</evidence>
<reference evidence="1" key="1">
    <citation type="journal article" date="2023" name="G3 (Bethesda)">
        <title>Whole genome assemblies of Zophobas morio and Tenebrio molitor.</title>
        <authorList>
            <person name="Kaur S."/>
            <person name="Stinson S.A."/>
            <person name="diCenzo G.C."/>
        </authorList>
    </citation>
    <scope>NUCLEOTIDE SEQUENCE</scope>
    <source>
        <strain evidence="1">QUZm001</strain>
    </source>
</reference>
<dbReference type="Proteomes" id="UP001168821">
    <property type="component" value="Unassembled WGS sequence"/>
</dbReference>
<evidence type="ECO:0000313" key="2">
    <source>
        <dbReference type="Proteomes" id="UP001168821"/>
    </source>
</evidence>
<protein>
    <submittedName>
        <fullName evidence="1">Uncharacterized protein</fullName>
    </submittedName>
</protein>
<gene>
    <name evidence="1" type="ORF">Zmor_011477</name>
</gene>
<dbReference type="EMBL" id="JALNTZ010000003">
    <property type="protein sequence ID" value="KAJ3659809.1"/>
    <property type="molecule type" value="Genomic_DNA"/>
</dbReference>
<keyword evidence="2" id="KW-1185">Reference proteome</keyword>
<name>A0AA38IRL1_9CUCU</name>
<accession>A0AA38IRL1</accession>
<comment type="caution">
    <text evidence="1">The sequence shown here is derived from an EMBL/GenBank/DDBJ whole genome shotgun (WGS) entry which is preliminary data.</text>
</comment>
<proteinExistence type="predicted"/>
<organism evidence="1 2">
    <name type="scientific">Zophobas morio</name>
    <dbReference type="NCBI Taxonomy" id="2755281"/>
    <lineage>
        <taxon>Eukaryota</taxon>
        <taxon>Metazoa</taxon>
        <taxon>Ecdysozoa</taxon>
        <taxon>Arthropoda</taxon>
        <taxon>Hexapoda</taxon>
        <taxon>Insecta</taxon>
        <taxon>Pterygota</taxon>
        <taxon>Neoptera</taxon>
        <taxon>Endopterygota</taxon>
        <taxon>Coleoptera</taxon>
        <taxon>Polyphaga</taxon>
        <taxon>Cucujiformia</taxon>
        <taxon>Tenebrionidae</taxon>
        <taxon>Zophobas</taxon>
    </lineage>
</organism>
<dbReference type="AlphaFoldDB" id="A0AA38IRL1"/>